<accession>A0ABQ5FM63</accession>
<sequence>MNFFRTRKVGMIWSFGFLGVCKRTRISFVYEYGLAIEWNSEDLTELLEGESDEFVLNHEGDENEVGVISLKSDLTIKVQNKTRDNWLINFVETIETYVRKTMIDVIRCVVKLINNSTLMNASILDRFVEVCDSRRNTGCLGYFGNVRTGTAPSQSTHVDHVPQITEVPAKTAPYVPQIRRGYGDIRLELHNSNAGSSTTIGKNMRPKYWDVEKFHKSIIAAIKEEKNQEEEGRVPLFRVQLNLRGHKSRMKARLFWKKFMVACV</sequence>
<keyword evidence="2" id="KW-1185">Reference proteome</keyword>
<comment type="caution">
    <text evidence="1">The sequence shown here is derived from an EMBL/GenBank/DDBJ whole genome shotgun (WGS) entry which is preliminary data.</text>
</comment>
<proteinExistence type="predicted"/>
<reference evidence="1" key="1">
    <citation type="journal article" date="2022" name="Int. J. Mol. Sci.">
        <title>Draft Genome of Tanacetum Coccineum: Genomic Comparison of Closely Related Tanacetum-Family Plants.</title>
        <authorList>
            <person name="Yamashiro T."/>
            <person name="Shiraishi A."/>
            <person name="Nakayama K."/>
            <person name="Satake H."/>
        </authorList>
    </citation>
    <scope>NUCLEOTIDE SEQUENCE</scope>
</reference>
<gene>
    <name evidence="1" type="ORF">Tco_1015515</name>
</gene>
<dbReference type="EMBL" id="BQNB010017509">
    <property type="protein sequence ID" value="GJT64035.1"/>
    <property type="molecule type" value="Genomic_DNA"/>
</dbReference>
<reference evidence="1" key="2">
    <citation type="submission" date="2022-01" db="EMBL/GenBank/DDBJ databases">
        <authorList>
            <person name="Yamashiro T."/>
            <person name="Shiraishi A."/>
            <person name="Satake H."/>
            <person name="Nakayama K."/>
        </authorList>
    </citation>
    <scope>NUCLEOTIDE SEQUENCE</scope>
</reference>
<protein>
    <submittedName>
        <fullName evidence="1">Uncharacterized protein</fullName>
    </submittedName>
</protein>
<dbReference type="Proteomes" id="UP001151760">
    <property type="component" value="Unassembled WGS sequence"/>
</dbReference>
<evidence type="ECO:0000313" key="2">
    <source>
        <dbReference type="Proteomes" id="UP001151760"/>
    </source>
</evidence>
<evidence type="ECO:0000313" key="1">
    <source>
        <dbReference type="EMBL" id="GJT64035.1"/>
    </source>
</evidence>
<organism evidence="1 2">
    <name type="scientific">Tanacetum coccineum</name>
    <dbReference type="NCBI Taxonomy" id="301880"/>
    <lineage>
        <taxon>Eukaryota</taxon>
        <taxon>Viridiplantae</taxon>
        <taxon>Streptophyta</taxon>
        <taxon>Embryophyta</taxon>
        <taxon>Tracheophyta</taxon>
        <taxon>Spermatophyta</taxon>
        <taxon>Magnoliopsida</taxon>
        <taxon>eudicotyledons</taxon>
        <taxon>Gunneridae</taxon>
        <taxon>Pentapetalae</taxon>
        <taxon>asterids</taxon>
        <taxon>campanulids</taxon>
        <taxon>Asterales</taxon>
        <taxon>Asteraceae</taxon>
        <taxon>Asteroideae</taxon>
        <taxon>Anthemideae</taxon>
        <taxon>Anthemidinae</taxon>
        <taxon>Tanacetum</taxon>
    </lineage>
</organism>
<name>A0ABQ5FM63_9ASTR</name>